<protein>
    <recommendedName>
        <fullName evidence="4">Collagen triple helix repeat protein</fullName>
    </recommendedName>
</protein>
<organism evidence="2 3">
    <name type="scientific">Actinoplanes teichomyceticus</name>
    <dbReference type="NCBI Taxonomy" id="1867"/>
    <lineage>
        <taxon>Bacteria</taxon>
        <taxon>Bacillati</taxon>
        <taxon>Actinomycetota</taxon>
        <taxon>Actinomycetes</taxon>
        <taxon>Micromonosporales</taxon>
        <taxon>Micromonosporaceae</taxon>
        <taxon>Actinoplanes</taxon>
    </lineage>
</organism>
<reference evidence="2 3" key="1">
    <citation type="submission" date="2019-06" db="EMBL/GenBank/DDBJ databases">
        <title>Sequencing the genomes of 1000 actinobacteria strains.</title>
        <authorList>
            <person name="Klenk H.-P."/>
        </authorList>
    </citation>
    <scope>NUCLEOTIDE SEQUENCE [LARGE SCALE GENOMIC DNA]</scope>
    <source>
        <strain evidence="2 3">DSM 43866</strain>
    </source>
</reference>
<evidence type="ECO:0000256" key="1">
    <source>
        <dbReference type="SAM" id="MobiDB-lite"/>
    </source>
</evidence>
<evidence type="ECO:0000313" key="2">
    <source>
        <dbReference type="EMBL" id="TWG25286.1"/>
    </source>
</evidence>
<name>A0A561WN35_ACTTI</name>
<evidence type="ECO:0008006" key="4">
    <source>
        <dbReference type="Google" id="ProtNLM"/>
    </source>
</evidence>
<accession>A0A561WN35</accession>
<dbReference type="AlphaFoldDB" id="A0A561WN35"/>
<gene>
    <name evidence="2" type="ORF">FHX34_101252</name>
</gene>
<comment type="caution">
    <text evidence="2">The sequence shown here is derived from an EMBL/GenBank/DDBJ whole genome shotgun (WGS) entry which is preliminary data.</text>
</comment>
<feature type="region of interest" description="Disordered" evidence="1">
    <location>
        <begin position="114"/>
        <end position="133"/>
    </location>
</feature>
<keyword evidence="3" id="KW-1185">Reference proteome</keyword>
<dbReference type="Proteomes" id="UP000320239">
    <property type="component" value="Unassembled WGS sequence"/>
</dbReference>
<sequence length="355" mass="36249">MGCRGCGSLGTYGGRGSPGPMGCRGCGSLGTYGGRGSPGPMGCRGCGSLGTYGGRGSPGPMGCRGCGSLGTYGGRGSPGPMGCRGCGSLGTYGGRRSPGPMACRGRGSLANRWSARAAGRRESMGVPGPRVLGDRRVVGTGGSWGSPALGLPGDWRTVADLGGRDSFRFRPLGCQAAGGSSAGPRTVGRRRVVGSLVGSGDRHVARPPAFQSSSRAGSRWCANDSWLRFVTDAHEAHGAGTKPCTAPAGIFGATGEILVAAAARHGAPDPPGGIDAGLRRSGRYASYARISSPSQGKLRLGARRVVDCHARCSAWPAGGARDNGWEARRDGRSERAVQRRRHRMVRQVGNIRALS</sequence>
<evidence type="ECO:0000313" key="3">
    <source>
        <dbReference type="Proteomes" id="UP000320239"/>
    </source>
</evidence>
<proteinExistence type="predicted"/>
<dbReference type="EMBL" id="VIWY01000001">
    <property type="protein sequence ID" value="TWG25286.1"/>
    <property type="molecule type" value="Genomic_DNA"/>
</dbReference>